<keyword evidence="5" id="KW-1185">Reference proteome</keyword>
<feature type="transmembrane region" description="Helical" evidence="2">
    <location>
        <begin position="136"/>
        <end position="160"/>
    </location>
</feature>
<feature type="compositionally biased region" description="Polar residues" evidence="1">
    <location>
        <begin position="7"/>
        <end position="23"/>
    </location>
</feature>
<dbReference type="EMBL" id="RZGZ01000001">
    <property type="protein sequence ID" value="RUR02992.1"/>
    <property type="molecule type" value="Genomic_DNA"/>
</dbReference>
<dbReference type="InterPro" id="IPR026004">
    <property type="entry name" value="Septum_form"/>
</dbReference>
<dbReference type="Pfam" id="PF13845">
    <property type="entry name" value="Septum_form"/>
    <property type="match status" value="1"/>
</dbReference>
<keyword evidence="2" id="KW-1133">Transmembrane helix</keyword>
<organism evidence="4 5">
    <name type="scientific">Labedella endophytica</name>
    <dbReference type="NCBI Taxonomy" id="1523160"/>
    <lineage>
        <taxon>Bacteria</taxon>
        <taxon>Bacillati</taxon>
        <taxon>Actinomycetota</taxon>
        <taxon>Actinomycetes</taxon>
        <taxon>Micrococcales</taxon>
        <taxon>Microbacteriaceae</taxon>
        <taxon>Labedella</taxon>
    </lineage>
</organism>
<protein>
    <recommendedName>
        <fullName evidence="3">Septum formation-related domain-containing protein</fullName>
    </recommendedName>
</protein>
<name>A0A3S0VI31_9MICO</name>
<feature type="region of interest" description="Disordered" evidence="1">
    <location>
        <begin position="1"/>
        <end position="121"/>
    </location>
</feature>
<reference evidence="4 5" key="1">
    <citation type="submission" date="2018-12" db="EMBL/GenBank/DDBJ databases">
        <authorList>
            <person name="Li F."/>
        </authorList>
    </citation>
    <scope>NUCLEOTIDE SEQUENCE [LARGE SCALE GENOMIC DNA]</scope>
    <source>
        <strain evidence="4 5">EGI 6500705</strain>
    </source>
</reference>
<gene>
    <name evidence="4" type="ORF">ELQ94_00010</name>
</gene>
<evidence type="ECO:0000313" key="4">
    <source>
        <dbReference type="EMBL" id="RUR02992.1"/>
    </source>
</evidence>
<evidence type="ECO:0000313" key="5">
    <source>
        <dbReference type="Proteomes" id="UP000274909"/>
    </source>
</evidence>
<dbReference type="OrthoDB" id="3628931at2"/>
<comment type="caution">
    <text evidence="4">The sequence shown here is derived from an EMBL/GenBank/DDBJ whole genome shotgun (WGS) entry which is preliminary data.</text>
</comment>
<keyword evidence="2" id="KW-0472">Membrane</keyword>
<evidence type="ECO:0000259" key="3">
    <source>
        <dbReference type="Pfam" id="PF13845"/>
    </source>
</evidence>
<evidence type="ECO:0000256" key="2">
    <source>
        <dbReference type="SAM" id="Phobius"/>
    </source>
</evidence>
<feature type="compositionally biased region" description="Basic and acidic residues" evidence="1">
    <location>
        <begin position="65"/>
        <end position="89"/>
    </location>
</feature>
<dbReference type="Proteomes" id="UP000274909">
    <property type="component" value="Unassembled WGS sequence"/>
</dbReference>
<accession>A0A3S0VI31</accession>
<dbReference type="AlphaFoldDB" id="A0A3S0VI31"/>
<feature type="domain" description="Septum formation-related" evidence="3">
    <location>
        <begin position="182"/>
        <end position="277"/>
    </location>
</feature>
<keyword evidence="2" id="KW-0812">Transmembrane</keyword>
<evidence type="ECO:0000256" key="1">
    <source>
        <dbReference type="SAM" id="MobiDB-lite"/>
    </source>
</evidence>
<sequence length="294" mass="31154">MPRDAPVTSTRRLFSVMPSSSQAGRGAPPLALGHGGFGAESAQPGPSLSPPFPIRPRARRPARRPQPEDRRPSTTDARRRECAVRHRADSVVVGASRAALTAPSSDGAQPPDPADREPGPRKVMSIMSRRSVIRRLALGAAAATSVVALLTGCSAINGLMGGETRDESGEIVEGGDTDIFAIAEGDCISDEATVDGEVSDVPTVPCDDPHTWEVFKNVTMTDDEYPGLTAAQDFAEGECLAEFEAFAGIAYEESVHELNYYTPTEESWAMDDRTINCLIGGVQETTGTLRGAGE</sequence>
<proteinExistence type="predicted"/>